<protein>
    <submittedName>
        <fullName evidence="1">CTP synthase (UTP-ammonia lyase)</fullName>
    </submittedName>
</protein>
<organism evidence="1 2">
    <name type="scientific">Bifidobacterium criceti</name>
    <dbReference type="NCBI Taxonomy" id="1960969"/>
    <lineage>
        <taxon>Bacteria</taxon>
        <taxon>Bacillati</taxon>
        <taxon>Actinomycetota</taxon>
        <taxon>Actinomycetes</taxon>
        <taxon>Bifidobacteriales</taxon>
        <taxon>Bifidobacteriaceae</taxon>
        <taxon>Bifidobacterium</taxon>
    </lineage>
</organism>
<dbReference type="OrthoDB" id="3172126at2"/>
<sequence>MRTNTEITQLLDEAQQHNLCATSTDNNQRRKFARRVACGELITPHPRMYVRPEFWENLNPTQRKRAVVQTLAILHPNVVFAAESAMCMFDVEQPYDIHPENEITVASTSHSGTHVIAKSGTIRHTVCMRNLPTVTIEGVVVTSFARTLFDCARLLPFELALPMADAAARKNFDVSLITQFPVSSVDEANKVARVVSGTDARSENGGESRARAVMENGGFMRPHLQYTFPNPNNPDFPLRVDFIWMLSDGTIIVAEYDGMAKYGATWTEVNTHVSKQYERDEYLKRCGVTTIVHFNFDDVIHPERLYQKLEAAGVPRIR</sequence>
<dbReference type="AlphaFoldDB" id="A0A2A2EGF9"/>
<keyword evidence="2" id="KW-1185">Reference proteome</keyword>
<dbReference type="RefSeq" id="WP_133088412.1">
    <property type="nucleotide sequence ID" value="NZ_MVOH01000006.1"/>
</dbReference>
<gene>
    <name evidence="1" type="ORF">B1526_0519</name>
</gene>
<evidence type="ECO:0000313" key="2">
    <source>
        <dbReference type="Proteomes" id="UP000218399"/>
    </source>
</evidence>
<evidence type="ECO:0000313" key="1">
    <source>
        <dbReference type="EMBL" id="PAU68334.1"/>
    </source>
</evidence>
<reference evidence="1 2" key="1">
    <citation type="journal article" date="2017" name="ISME J.">
        <title>Unveiling bifidobacterial biogeography across the mammalian branch of the tree of life.</title>
        <authorList>
            <person name="Milani C."/>
            <person name="Mangifesta M."/>
            <person name="Mancabelli L."/>
            <person name="Lugli G.A."/>
            <person name="James K."/>
            <person name="Duranti S."/>
            <person name="Turroni F."/>
            <person name="Ferrario C."/>
            <person name="Ossiprandi M.C."/>
            <person name="van Sinderen D."/>
            <person name="Ventura M."/>
        </authorList>
    </citation>
    <scope>NUCLEOTIDE SEQUENCE [LARGE SCALE GENOMIC DNA]</scope>
    <source>
        <strain evidence="2">Ham19E</strain>
    </source>
</reference>
<dbReference type="Proteomes" id="UP000218399">
    <property type="component" value="Unassembled WGS sequence"/>
</dbReference>
<name>A0A2A2EGF9_9BIFI</name>
<dbReference type="GO" id="GO:0016829">
    <property type="term" value="F:lyase activity"/>
    <property type="evidence" value="ECO:0007669"/>
    <property type="project" value="UniProtKB-KW"/>
</dbReference>
<accession>A0A2A2EGF9</accession>
<dbReference type="EMBL" id="MVOH01000006">
    <property type="protein sequence ID" value="PAU68334.1"/>
    <property type="molecule type" value="Genomic_DNA"/>
</dbReference>
<proteinExistence type="predicted"/>
<comment type="caution">
    <text evidence="1">The sequence shown here is derived from an EMBL/GenBank/DDBJ whole genome shotgun (WGS) entry which is preliminary data.</text>
</comment>
<keyword evidence="1" id="KW-0456">Lyase</keyword>